<comment type="subcellular location">
    <subcellularLocation>
        <location evidence="1">Membrane</location>
        <topology evidence="1">Multi-pass membrane protein</topology>
    </subcellularLocation>
</comment>
<comment type="caution">
    <text evidence="9">The sequence shown here is derived from an EMBL/GenBank/DDBJ whole genome shotgun (WGS) entry which is preliminary data.</text>
</comment>
<feature type="transmembrane region" description="Helical" evidence="7">
    <location>
        <begin position="184"/>
        <end position="204"/>
    </location>
</feature>
<reference evidence="9" key="2">
    <citation type="submission" date="2020-02" db="EMBL/GenBank/DDBJ databases">
        <authorList>
            <person name="Gilchrist C.L.M."/>
            <person name="Chooi Y.-H."/>
        </authorList>
    </citation>
    <scope>NUCLEOTIDE SEQUENCE</scope>
    <source>
        <strain evidence="9">MST-FP2251</strain>
    </source>
</reference>
<dbReference type="GO" id="GO:0016020">
    <property type="term" value="C:membrane"/>
    <property type="evidence" value="ECO:0007669"/>
    <property type="project" value="UniProtKB-SubCell"/>
</dbReference>
<feature type="transmembrane region" description="Helical" evidence="7">
    <location>
        <begin position="216"/>
        <end position="238"/>
    </location>
</feature>
<keyword evidence="2 7" id="KW-0812">Transmembrane</keyword>
<dbReference type="InterPro" id="IPR052337">
    <property type="entry name" value="SAT4-like"/>
</dbReference>
<protein>
    <recommendedName>
        <fullName evidence="8">Rhodopsin domain-containing protein</fullName>
    </recommendedName>
</protein>
<evidence type="ECO:0000256" key="1">
    <source>
        <dbReference type="ARBA" id="ARBA00004141"/>
    </source>
</evidence>
<evidence type="ECO:0000313" key="9">
    <source>
        <dbReference type="EMBL" id="KAF9887205.1"/>
    </source>
</evidence>
<reference evidence="9" key="1">
    <citation type="journal article" date="2019" name="Beilstein J. Org. Chem.">
        <title>Nanangenines: drimane sesquiterpenoids as the dominant metabolite cohort of a novel Australian fungus, Aspergillus nanangensis.</title>
        <authorList>
            <person name="Lacey H.J."/>
            <person name="Gilchrist C.L.M."/>
            <person name="Crombie A."/>
            <person name="Kalaitzis J.A."/>
            <person name="Vuong D."/>
            <person name="Rutledge P.J."/>
            <person name="Turner P."/>
            <person name="Pitt J.I."/>
            <person name="Lacey E."/>
            <person name="Chooi Y.H."/>
            <person name="Piggott A.M."/>
        </authorList>
    </citation>
    <scope>NUCLEOTIDE SEQUENCE</scope>
    <source>
        <strain evidence="9">MST-FP2251</strain>
    </source>
</reference>
<dbReference type="EMBL" id="VCAU01000065">
    <property type="protein sequence ID" value="KAF9887205.1"/>
    <property type="molecule type" value="Genomic_DNA"/>
</dbReference>
<keyword evidence="3 7" id="KW-1133">Transmembrane helix</keyword>
<evidence type="ECO:0000256" key="4">
    <source>
        <dbReference type="ARBA" id="ARBA00023136"/>
    </source>
</evidence>
<proteinExistence type="inferred from homology"/>
<feature type="transmembrane region" description="Helical" evidence="7">
    <location>
        <begin position="250"/>
        <end position="274"/>
    </location>
</feature>
<evidence type="ECO:0000256" key="2">
    <source>
        <dbReference type="ARBA" id="ARBA00022692"/>
    </source>
</evidence>
<feature type="transmembrane region" description="Helical" evidence="7">
    <location>
        <begin position="51"/>
        <end position="74"/>
    </location>
</feature>
<keyword evidence="4 7" id="KW-0472">Membrane</keyword>
<comment type="similarity">
    <text evidence="5">Belongs to the SAT4 family.</text>
</comment>
<dbReference type="AlphaFoldDB" id="A0AAD4CIN4"/>
<feature type="transmembrane region" description="Helical" evidence="7">
    <location>
        <begin position="130"/>
        <end position="150"/>
    </location>
</feature>
<dbReference type="InterPro" id="IPR049326">
    <property type="entry name" value="Rhodopsin_dom_fungi"/>
</dbReference>
<name>A0AAD4CIN4_ASPNN</name>
<dbReference type="Pfam" id="PF20684">
    <property type="entry name" value="Fung_rhodopsin"/>
    <property type="match status" value="1"/>
</dbReference>
<evidence type="ECO:0000256" key="5">
    <source>
        <dbReference type="ARBA" id="ARBA00038359"/>
    </source>
</evidence>
<evidence type="ECO:0000259" key="8">
    <source>
        <dbReference type="Pfam" id="PF20684"/>
    </source>
</evidence>
<feature type="domain" description="Rhodopsin" evidence="8">
    <location>
        <begin position="35"/>
        <end position="279"/>
    </location>
</feature>
<feature type="transmembrane region" description="Helical" evidence="7">
    <location>
        <begin position="94"/>
        <end position="118"/>
    </location>
</feature>
<sequence length="389" mass="43780">MLPPAGDPPPRNERIIAVQATSGTLLSISCVTVLVRCYVRIFIKKAFGWDDWMMVLAMLFYALLAATSIGSTLYGTGYKFEQLTVHQSMTAMKYWWVAEVGYCFSSVFCKISVCIFLLRITVRREHRWVLYTIMGFTSVSGLIFMLTMMLQCQPVKYFWTQAAAAVDPSIKGHCNIDRVVIMTYVYSGFAALCDLTVGFVPIWIVKGLQMKRSTKIAIGGILGVACIASSGALARTAFVETFRDPEFLYATVWIGVWSNVETGLGITAGSLATLRPLTVRWFGSSRPDRYYSMEMQAQDLSDRPSEPRPRRRWGDSLLFSTVNNTTFDHERGKTVTEVSRYETENPDSAGSRDGSQEALPQNDALRQRHDQRPMEIVVQRTVEVARPKQ</sequence>
<dbReference type="PANTHER" id="PTHR33048:SF113">
    <property type="entry name" value="INTEGRAL MEMBRANE PROTEIN-RELATED"/>
    <property type="match status" value="1"/>
</dbReference>
<feature type="transmembrane region" description="Helical" evidence="7">
    <location>
        <begin position="15"/>
        <end position="39"/>
    </location>
</feature>
<keyword evidence="10" id="KW-1185">Reference proteome</keyword>
<gene>
    <name evidence="9" type="ORF">FE257_010459</name>
</gene>
<evidence type="ECO:0000256" key="3">
    <source>
        <dbReference type="ARBA" id="ARBA00022989"/>
    </source>
</evidence>
<accession>A0AAD4CIN4</accession>
<evidence type="ECO:0000256" key="6">
    <source>
        <dbReference type="SAM" id="MobiDB-lite"/>
    </source>
</evidence>
<dbReference type="PANTHER" id="PTHR33048">
    <property type="entry name" value="PTH11-LIKE INTEGRAL MEMBRANE PROTEIN (AFU_ORTHOLOGUE AFUA_5G11245)"/>
    <property type="match status" value="1"/>
</dbReference>
<feature type="region of interest" description="Disordered" evidence="6">
    <location>
        <begin position="339"/>
        <end position="389"/>
    </location>
</feature>
<evidence type="ECO:0000313" key="10">
    <source>
        <dbReference type="Proteomes" id="UP001194746"/>
    </source>
</evidence>
<evidence type="ECO:0000256" key="7">
    <source>
        <dbReference type="SAM" id="Phobius"/>
    </source>
</evidence>
<dbReference type="Proteomes" id="UP001194746">
    <property type="component" value="Unassembled WGS sequence"/>
</dbReference>
<organism evidence="9 10">
    <name type="scientific">Aspergillus nanangensis</name>
    <dbReference type="NCBI Taxonomy" id="2582783"/>
    <lineage>
        <taxon>Eukaryota</taxon>
        <taxon>Fungi</taxon>
        <taxon>Dikarya</taxon>
        <taxon>Ascomycota</taxon>
        <taxon>Pezizomycotina</taxon>
        <taxon>Eurotiomycetes</taxon>
        <taxon>Eurotiomycetidae</taxon>
        <taxon>Eurotiales</taxon>
        <taxon>Aspergillaceae</taxon>
        <taxon>Aspergillus</taxon>
        <taxon>Aspergillus subgen. Circumdati</taxon>
    </lineage>
</organism>